<dbReference type="GO" id="GO:0009253">
    <property type="term" value="P:peptidoglycan catabolic process"/>
    <property type="evidence" value="ECO:0007669"/>
    <property type="project" value="InterPro"/>
</dbReference>
<organism evidence="4 5">
    <name type="scientific">Arthrobacter phage Tank</name>
    <dbReference type="NCBI Taxonomy" id="1772319"/>
    <lineage>
        <taxon>Viruses</taxon>
        <taxon>Duplodnaviria</taxon>
        <taxon>Heunggongvirae</taxon>
        <taxon>Uroviricota</taxon>
        <taxon>Caudoviricetes</taxon>
        <taxon>Tankvirus</taxon>
        <taxon>Tankvirus tank</taxon>
    </lineage>
</organism>
<evidence type="ECO:0000256" key="1">
    <source>
        <dbReference type="ARBA" id="ARBA00022529"/>
    </source>
</evidence>
<keyword evidence="1" id="KW-0929">Antimicrobial</keyword>
<accession>A0A0U4B782</accession>
<dbReference type="GO" id="GO:0001897">
    <property type="term" value="P:symbiont-mediated cytolysis of host cell"/>
    <property type="evidence" value="ECO:0007669"/>
    <property type="project" value="UniProtKB-ARBA"/>
</dbReference>
<proteinExistence type="predicted"/>
<feature type="domain" description="N-acetylmuramoyl-L-alanine amidase" evidence="3">
    <location>
        <begin position="23"/>
        <end position="168"/>
    </location>
</feature>
<dbReference type="GO" id="GO:0008745">
    <property type="term" value="F:N-acetylmuramoyl-L-alanine amidase activity"/>
    <property type="evidence" value="ECO:0007669"/>
    <property type="project" value="InterPro"/>
</dbReference>
<dbReference type="InterPro" id="IPR002502">
    <property type="entry name" value="Amidase_domain"/>
</dbReference>
<evidence type="ECO:0000256" key="2">
    <source>
        <dbReference type="ARBA" id="ARBA00022638"/>
    </source>
</evidence>
<name>A0A0U4B782_9CAUD</name>
<dbReference type="Gene3D" id="3.40.80.10">
    <property type="entry name" value="Peptidoglycan recognition protein-like"/>
    <property type="match status" value="1"/>
</dbReference>
<gene>
    <name evidence="4" type="primary">25</name>
    <name evidence="4" type="ORF">TANK_25</name>
</gene>
<dbReference type="OrthoDB" id="5067at10239"/>
<keyword evidence="2" id="KW-0081">Bacteriolytic enzyme</keyword>
<dbReference type="KEGG" id="vg:40079940"/>
<dbReference type="InterPro" id="IPR036505">
    <property type="entry name" value="Amidase/PGRP_sf"/>
</dbReference>
<dbReference type="GeneID" id="40079940"/>
<evidence type="ECO:0000313" key="4">
    <source>
        <dbReference type="EMBL" id="ALY10560.1"/>
    </source>
</evidence>
<evidence type="ECO:0000313" key="5">
    <source>
        <dbReference type="Proteomes" id="UP000224284"/>
    </source>
</evidence>
<dbReference type="Proteomes" id="UP000224284">
    <property type="component" value="Segment"/>
</dbReference>
<dbReference type="Pfam" id="PF01510">
    <property type="entry name" value="Amidase_2"/>
    <property type="match status" value="1"/>
</dbReference>
<dbReference type="GO" id="GO:0042742">
    <property type="term" value="P:defense response to bacterium"/>
    <property type="evidence" value="ECO:0007669"/>
    <property type="project" value="UniProtKB-KW"/>
</dbReference>
<dbReference type="SUPFAM" id="SSF55846">
    <property type="entry name" value="N-acetylmuramoyl-L-alanine amidase-like"/>
    <property type="match status" value="1"/>
</dbReference>
<evidence type="ECO:0000259" key="3">
    <source>
        <dbReference type="Pfam" id="PF01510"/>
    </source>
</evidence>
<protein>
    <submittedName>
        <fullName evidence="4">Major tail protein</fullName>
    </submittedName>
</protein>
<dbReference type="EMBL" id="KU160669">
    <property type="protein sequence ID" value="ALY10560.1"/>
    <property type="molecule type" value="Genomic_DNA"/>
</dbReference>
<dbReference type="RefSeq" id="YP_009604050.1">
    <property type="nucleotide sequence ID" value="NC_041961.1"/>
</dbReference>
<keyword evidence="5" id="KW-1185">Reference proteome</keyword>
<sequence>MVSPVINMTSTEKQSGISGIPTQLMVLHSGECPLRGGYAQSLTQWANVPLGQGGPEASWHWFVDPIAIVSMIPPQYAAWHASEANPMSEGFEQAGYARFSRAEWTTAEGIKQIDNLGWIMAQRALANGIPLRWLTTDEVEAVTKRGNRSIKGFCLHRQIDPETRTDPGDNYPFDLLTAAISKYMGGATPEGDDDVALTQAQAEALAMIPTIAKNSKAAVDALLFGGEQTLYKASIQNLIDDIPRRVATYKVTRGKEKIDWIQEDADSKSMLIAQAATIAALTSAVSKLAGGAGVTVEQLTGIIDEAVEKSLGDLTVTISAGDATPAK</sequence>
<reference evidence="4 5" key="1">
    <citation type="submission" date="2015-11" db="EMBL/GenBank/DDBJ databases">
        <authorList>
            <person name="Menninger J.E."/>
            <person name="Lamey M.E."/>
            <person name="Lindemann J.M."/>
            <person name="Martynyuk T."/>
            <person name="Mele F.E."/>
            <person name="Nabua C.T."/>
            <person name="Napoli C.K."/>
            <person name="Santiago L.M."/>
            <person name="Sweetman A.T."/>
            <person name="Weinstein J.L."/>
            <person name="Barrett N.A."/>
            <person name="Buerkert T.R."/>
            <person name="Cautela J.A."/>
            <person name="Egan M.S."/>
            <person name="Erb J.E."/>
            <person name="Garrigan K.E."/>
            <person name="Hagan D.J."/>
            <person name="Hartwell M.C."/>
            <person name="Hyduchak K.M."/>
            <person name="Jacob A.E."/>
            <person name="DeNigris D.M."/>
            <person name="London S.C."/>
            <person name="King-Smith C."/>
            <person name="Lee-Soety J.Y."/>
            <person name="Bradley K.W."/>
            <person name="Asai D.J."/>
            <person name="Bowman C.A."/>
            <person name="Russell D.A."/>
            <person name="Pope W.H."/>
            <person name="Jacobs-Sera D."/>
            <person name="Hendrix R.W."/>
            <person name="Hatfull G.F."/>
        </authorList>
    </citation>
    <scope>NUCLEOTIDE SEQUENCE [LARGE SCALE GENOMIC DNA]</scope>
</reference>